<reference evidence="2 3" key="1">
    <citation type="submission" date="2024-06" db="EMBL/GenBank/DDBJ databases">
        <authorList>
            <person name="Pan Q."/>
            <person name="Wen M."/>
            <person name="Jouanno E."/>
            <person name="Zahm M."/>
            <person name="Klopp C."/>
            <person name="Cabau C."/>
            <person name="Louis A."/>
            <person name="Berthelot C."/>
            <person name="Parey E."/>
            <person name="Roest Crollius H."/>
            <person name="Montfort J."/>
            <person name="Robinson-Rechavi M."/>
            <person name="Bouchez O."/>
            <person name="Lampietro C."/>
            <person name="Lopez Roques C."/>
            <person name="Donnadieu C."/>
            <person name="Postlethwait J."/>
            <person name="Bobe J."/>
            <person name="Verreycken H."/>
            <person name="Guiguen Y."/>
        </authorList>
    </citation>
    <scope>NUCLEOTIDE SEQUENCE [LARGE SCALE GENOMIC DNA]</scope>
    <source>
        <strain evidence="2">Up_M1</strain>
        <tissue evidence="2">Testis</tissue>
    </source>
</reference>
<dbReference type="InterPro" id="IPR040676">
    <property type="entry name" value="DUF5641"/>
</dbReference>
<dbReference type="Gene3D" id="3.30.420.10">
    <property type="entry name" value="Ribonuclease H-like superfamily/Ribonuclease H"/>
    <property type="match status" value="1"/>
</dbReference>
<evidence type="ECO:0000259" key="1">
    <source>
        <dbReference type="Pfam" id="PF18701"/>
    </source>
</evidence>
<dbReference type="PANTHER" id="PTHR47331:SF6">
    <property type="entry name" value="DOUBLECORTIN DOMAIN-CONTAINING PROTEIN"/>
    <property type="match status" value="1"/>
</dbReference>
<gene>
    <name evidence="2" type="ORF">UPYG_G00030430</name>
</gene>
<evidence type="ECO:0000313" key="3">
    <source>
        <dbReference type="Proteomes" id="UP001557470"/>
    </source>
</evidence>
<dbReference type="InterPro" id="IPR036397">
    <property type="entry name" value="RNaseH_sf"/>
</dbReference>
<accession>A0ABD0XMM7</accession>
<proteinExistence type="predicted"/>
<name>A0ABD0XMM7_UMBPY</name>
<dbReference type="AlphaFoldDB" id="A0ABD0XMM7"/>
<dbReference type="Proteomes" id="UP001557470">
    <property type="component" value="Unassembled WGS sequence"/>
</dbReference>
<comment type="caution">
    <text evidence="2">The sequence shown here is derived from an EMBL/GenBank/DDBJ whole genome shotgun (WGS) entry which is preliminary data.</text>
</comment>
<sequence>MDKTMQRYLSEQGCSWEFNPPHASHMGGSWEGMIGIARRILDSMFLQQNTRLTNEVLCTLMAEVTAIINARPLLPVSADPDNPFILSPSMLLTQKTGVPPPPGDFSDKDLYTKQWRHVQALANQFWTRWRREYLPSLQHRQKWAVPHRNLQVGDLVLLRDKQTARNCWPMARINATFPGKDGYVRKVEVMTTDQGNVKTFLRPIAEIVLLLPKD</sequence>
<evidence type="ECO:0000313" key="2">
    <source>
        <dbReference type="EMBL" id="KAL1022644.1"/>
    </source>
</evidence>
<dbReference type="EMBL" id="JAGEUA010000001">
    <property type="protein sequence ID" value="KAL1022644.1"/>
    <property type="molecule type" value="Genomic_DNA"/>
</dbReference>
<organism evidence="2 3">
    <name type="scientific">Umbra pygmaea</name>
    <name type="common">Eastern mudminnow</name>
    <dbReference type="NCBI Taxonomy" id="75934"/>
    <lineage>
        <taxon>Eukaryota</taxon>
        <taxon>Metazoa</taxon>
        <taxon>Chordata</taxon>
        <taxon>Craniata</taxon>
        <taxon>Vertebrata</taxon>
        <taxon>Euteleostomi</taxon>
        <taxon>Actinopterygii</taxon>
        <taxon>Neopterygii</taxon>
        <taxon>Teleostei</taxon>
        <taxon>Protacanthopterygii</taxon>
        <taxon>Esociformes</taxon>
        <taxon>Umbridae</taxon>
        <taxon>Umbra</taxon>
    </lineage>
</organism>
<dbReference type="Pfam" id="PF18701">
    <property type="entry name" value="DUF5641"/>
    <property type="match status" value="1"/>
</dbReference>
<feature type="domain" description="DUF5641" evidence="1">
    <location>
        <begin position="113"/>
        <end position="210"/>
    </location>
</feature>
<keyword evidence="3" id="KW-1185">Reference proteome</keyword>
<protein>
    <recommendedName>
        <fullName evidence="1">DUF5641 domain-containing protein</fullName>
    </recommendedName>
</protein>
<dbReference type="PANTHER" id="PTHR47331">
    <property type="entry name" value="PHD-TYPE DOMAIN-CONTAINING PROTEIN"/>
    <property type="match status" value="1"/>
</dbReference>